<feature type="transmembrane region" description="Helical" evidence="7">
    <location>
        <begin position="100"/>
        <end position="121"/>
    </location>
</feature>
<dbReference type="PANTHER" id="PTHR30443:SF2">
    <property type="entry name" value="PHOSPHOETHANOLAMINE TRANSFERASE EPTC"/>
    <property type="match status" value="1"/>
</dbReference>
<evidence type="ECO:0000256" key="6">
    <source>
        <dbReference type="ARBA" id="ARBA00023136"/>
    </source>
</evidence>
<comment type="subcellular location">
    <subcellularLocation>
        <location evidence="1">Cell membrane</location>
        <topology evidence="1">Multi-pass membrane protein</topology>
    </subcellularLocation>
</comment>
<dbReference type="eggNOG" id="COG2194">
    <property type="taxonomic scope" value="Bacteria"/>
</dbReference>
<dbReference type="SUPFAM" id="SSF53649">
    <property type="entry name" value="Alkaline phosphatase-like"/>
    <property type="match status" value="1"/>
</dbReference>
<dbReference type="GO" id="GO:0016787">
    <property type="term" value="F:hydrolase activity"/>
    <property type="evidence" value="ECO:0007669"/>
    <property type="project" value="UniProtKB-KW"/>
</dbReference>
<feature type="transmembrane region" description="Helical" evidence="7">
    <location>
        <begin position="128"/>
        <end position="149"/>
    </location>
</feature>
<dbReference type="GO" id="GO:0009244">
    <property type="term" value="P:lipopolysaccharide core region biosynthetic process"/>
    <property type="evidence" value="ECO:0007669"/>
    <property type="project" value="TreeGrafter"/>
</dbReference>
<dbReference type="GO" id="GO:0016776">
    <property type="term" value="F:phosphotransferase activity, phosphate group as acceptor"/>
    <property type="evidence" value="ECO:0007669"/>
    <property type="project" value="TreeGrafter"/>
</dbReference>
<dbReference type="RefSeq" id="WP_007554616.1">
    <property type="nucleotide sequence ID" value="NZ_AENT01000017.1"/>
</dbReference>
<keyword evidence="4 7" id="KW-0812">Transmembrane</keyword>
<proteinExistence type="predicted"/>
<evidence type="ECO:0000256" key="4">
    <source>
        <dbReference type="ARBA" id="ARBA00022692"/>
    </source>
</evidence>
<name>E4L909_9FIRM</name>
<reference evidence="9 10" key="1">
    <citation type="submission" date="2010-11" db="EMBL/GenBank/DDBJ databases">
        <authorList>
            <person name="Durkin A.S."/>
            <person name="Madupu R."/>
            <person name="Torralba M."/>
            <person name="Gillis M."/>
            <person name="Methe B."/>
            <person name="Sutton G."/>
            <person name="Nelson K.E."/>
        </authorList>
    </citation>
    <scope>NUCLEOTIDE SEQUENCE [LARGE SCALE GENOMIC DNA]</scope>
    <source>
        <strain evidence="9 10">UPII 345-E</strain>
    </source>
</reference>
<dbReference type="InterPro" id="IPR017850">
    <property type="entry name" value="Alkaline_phosphatase_core_sf"/>
</dbReference>
<dbReference type="EC" id="3.1.6.-" evidence="9"/>
<comment type="caution">
    <text evidence="9">The sequence shown here is derived from an EMBL/GenBank/DDBJ whole genome shotgun (WGS) entry which is preliminary data.</text>
</comment>
<dbReference type="AlphaFoldDB" id="E4L909"/>
<feature type="transmembrane region" description="Helical" evidence="7">
    <location>
        <begin position="215"/>
        <end position="233"/>
    </location>
</feature>
<dbReference type="OrthoDB" id="9786870at2"/>
<accession>E4L909</accession>
<dbReference type="PANTHER" id="PTHR30443">
    <property type="entry name" value="INNER MEMBRANE PROTEIN"/>
    <property type="match status" value="1"/>
</dbReference>
<dbReference type="Pfam" id="PF00884">
    <property type="entry name" value="Sulfatase"/>
    <property type="match status" value="1"/>
</dbReference>
<sequence length="610" mass="70584">MTFIKKFLNANNLKNLMKFLFSVFIGFIFIFIVSALINGYTPLNGNESYALYAAISVSLTYFYFGKSKSYLITLLPLFVLFASAYLIRRFSGLTYDAQDFYRFAGFTLCIYNPLLIILRFVKNKIVHIFAAFVTFFITLLPVAILWGYWTITKKLMLPETFLAISQTDFSEASAYMQGMFNSNIYGLLILFPIIVLGLSILSYKKLVKNTNLPKYSVVIAILLLLLHGLLIFHTSRNSIAAPFIQTKEYMDKYREFAENKETRKQFIKQNLQTKDEKGVYVLIIGESQNRDHMQVYGYNRDTTPFLSSVKNDPHFIFFDHARSCHTQTVQVLTFALTAKNQYNRIQMKEAPSILEVANAAGYTTAWLSNQGKYGMFNTPITVIASDAKYQKFINDSENAIKPEWTEKVDKNRNRKGDYDENLVTELKNLPKTDKMLIVIHLMGNHTPYGARYPDGYDYYKGNDISIDKYDNSIRYTDEVLKNIYETAKEIPNFKGIIYFSDHTDAVDQGLAHDATLFVPEMTYIPMFMTFSDDYMQNRKETINILKEHEKTYFTNDLIFNTLLSIMDIKLGNMYESTNDITKNSYDDDPHRFLTLYGKVEISKDPNFPNK</sequence>
<dbReference type="GO" id="GO:0005886">
    <property type="term" value="C:plasma membrane"/>
    <property type="evidence" value="ECO:0007669"/>
    <property type="project" value="UniProtKB-SubCell"/>
</dbReference>
<dbReference type="InterPro" id="IPR040423">
    <property type="entry name" value="PEA_transferase"/>
</dbReference>
<evidence type="ECO:0000313" key="9">
    <source>
        <dbReference type="EMBL" id="EFR42725.1"/>
    </source>
</evidence>
<feature type="domain" description="Sulfatase N-terminal" evidence="8">
    <location>
        <begin position="280"/>
        <end position="568"/>
    </location>
</feature>
<dbReference type="InterPro" id="IPR000917">
    <property type="entry name" value="Sulfatase_N"/>
</dbReference>
<keyword evidence="9" id="KW-0378">Hydrolase</keyword>
<dbReference type="EMBL" id="AENT01000017">
    <property type="protein sequence ID" value="EFR42725.1"/>
    <property type="molecule type" value="Genomic_DNA"/>
</dbReference>
<evidence type="ECO:0000256" key="5">
    <source>
        <dbReference type="ARBA" id="ARBA00022989"/>
    </source>
</evidence>
<evidence type="ECO:0000256" key="1">
    <source>
        <dbReference type="ARBA" id="ARBA00004651"/>
    </source>
</evidence>
<keyword evidence="3" id="KW-0808">Transferase</keyword>
<feature type="transmembrane region" description="Helical" evidence="7">
    <location>
        <begin position="49"/>
        <end position="64"/>
    </location>
</feature>
<dbReference type="CDD" id="cd16017">
    <property type="entry name" value="LptA"/>
    <property type="match status" value="1"/>
</dbReference>
<evidence type="ECO:0000259" key="8">
    <source>
        <dbReference type="Pfam" id="PF00884"/>
    </source>
</evidence>
<evidence type="ECO:0000256" key="3">
    <source>
        <dbReference type="ARBA" id="ARBA00022679"/>
    </source>
</evidence>
<dbReference type="Gene3D" id="3.40.720.10">
    <property type="entry name" value="Alkaline Phosphatase, subunit A"/>
    <property type="match status" value="1"/>
</dbReference>
<protein>
    <submittedName>
        <fullName evidence="9">Arylsulfatase</fullName>
        <ecNumber evidence="9">3.1.6.-</ecNumber>
    </submittedName>
</protein>
<evidence type="ECO:0000313" key="10">
    <source>
        <dbReference type="Proteomes" id="UP000004594"/>
    </source>
</evidence>
<dbReference type="Proteomes" id="UP000004594">
    <property type="component" value="Unassembled WGS sequence"/>
</dbReference>
<keyword evidence="2" id="KW-1003">Cell membrane</keyword>
<feature type="transmembrane region" description="Helical" evidence="7">
    <location>
        <begin position="20"/>
        <end position="37"/>
    </location>
</feature>
<keyword evidence="5 7" id="KW-1133">Transmembrane helix</keyword>
<evidence type="ECO:0000256" key="2">
    <source>
        <dbReference type="ARBA" id="ARBA00022475"/>
    </source>
</evidence>
<keyword evidence="6 7" id="KW-0472">Membrane</keyword>
<feature type="transmembrane region" description="Helical" evidence="7">
    <location>
        <begin position="184"/>
        <end position="203"/>
    </location>
</feature>
<organism evidence="9 10">
    <name type="scientific">Dialister micraerophilus UPII 345-E</name>
    <dbReference type="NCBI Taxonomy" id="910314"/>
    <lineage>
        <taxon>Bacteria</taxon>
        <taxon>Bacillati</taxon>
        <taxon>Bacillota</taxon>
        <taxon>Negativicutes</taxon>
        <taxon>Veillonellales</taxon>
        <taxon>Veillonellaceae</taxon>
        <taxon>Dialister</taxon>
    </lineage>
</organism>
<evidence type="ECO:0000256" key="7">
    <source>
        <dbReference type="SAM" id="Phobius"/>
    </source>
</evidence>
<gene>
    <name evidence="9" type="ORF">HMPREF9220_0565</name>
</gene>
<feature type="transmembrane region" description="Helical" evidence="7">
    <location>
        <begin position="71"/>
        <end position="88"/>
    </location>
</feature>
<dbReference type="InterPro" id="IPR058130">
    <property type="entry name" value="PEA_transf_C"/>
</dbReference>